<protein>
    <recommendedName>
        <fullName evidence="5">DUF3558 domain-containing protein</fullName>
    </recommendedName>
</protein>
<keyword evidence="2" id="KW-0732">Signal</keyword>
<evidence type="ECO:0000256" key="2">
    <source>
        <dbReference type="SAM" id="SignalP"/>
    </source>
</evidence>
<dbReference type="EMBL" id="JACHMN010000003">
    <property type="protein sequence ID" value="MBB5874372.1"/>
    <property type="molecule type" value="Genomic_DNA"/>
</dbReference>
<reference evidence="3 4" key="1">
    <citation type="submission" date="2020-08" db="EMBL/GenBank/DDBJ databases">
        <title>Sequencing the genomes of 1000 actinobacteria strains.</title>
        <authorList>
            <person name="Klenk H.-P."/>
        </authorList>
    </citation>
    <scope>NUCLEOTIDE SEQUENCE [LARGE SCALE GENOMIC DNA]</scope>
    <source>
        <strain evidence="3 4">DSM 45362</strain>
    </source>
</reference>
<evidence type="ECO:0000256" key="1">
    <source>
        <dbReference type="SAM" id="MobiDB-lite"/>
    </source>
</evidence>
<accession>A0A841C5M3</accession>
<dbReference type="Pfam" id="PF12079">
    <property type="entry name" value="DUF3558"/>
    <property type="match status" value="1"/>
</dbReference>
<organism evidence="3 4">
    <name type="scientific">Allocatelliglobosispora scoriae</name>
    <dbReference type="NCBI Taxonomy" id="643052"/>
    <lineage>
        <taxon>Bacteria</taxon>
        <taxon>Bacillati</taxon>
        <taxon>Actinomycetota</taxon>
        <taxon>Actinomycetes</taxon>
        <taxon>Micromonosporales</taxon>
        <taxon>Micromonosporaceae</taxon>
        <taxon>Allocatelliglobosispora</taxon>
    </lineage>
</organism>
<dbReference type="Proteomes" id="UP000587527">
    <property type="component" value="Unassembled WGS sequence"/>
</dbReference>
<sequence>MRVRYAIAATALLATAALGACGTESSTQPNPPAGAASAAAPGKQADLDPCAMVTPAEVAAALTQPAGESRTKNGAGTKQCEWDSKSGDRYLVLQVLVVLPAPADTKDGYGWTKAKFDEYWSPGAQPLAGLGDAAYHLKEKGAGTLFVLDGSLAFSVATVFYRDADAPAADVIVSTLKPLATAVAARY</sequence>
<proteinExistence type="predicted"/>
<dbReference type="AlphaFoldDB" id="A0A841C5M3"/>
<name>A0A841C5M3_9ACTN</name>
<feature type="signal peptide" evidence="2">
    <location>
        <begin position="1"/>
        <end position="20"/>
    </location>
</feature>
<gene>
    <name evidence="3" type="ORF">F4553_007806</name>
</gene>
<keyword evidence="4" id="KW-1185">Reference proteome</keyword>
<dbReference type="InterPro" id="IPR024520">
    <property type="entry name" value="DUF3558"/>
</dbReference>
<feature type="region of interest" description="Disordered" evidence="1">
    <location>
        <begin position="22"/>
        <end position="41"/>
    </location>
</feature>
<evidence type="ECO:0008006" key="5">
    <source>
        <dbReference type="Google" id="ProtNLM"/>
    </source>
</evidence>
<dbReference type="PROSITE" id="PS51257">
    <property type="entry name" value="PROKAR_LIPOPROTEIN"/>
    <property type="match status" value="1"/>
</dbReference>
<comment type="caution">
    <text evidence="3">The sequence shown here is derived from an EMBL/GenBank/DDBJ whole genome shotgun (WGS) entry which is preliminary data.</text>
</comment>
<feature type="chain" id="PRO_5038875941" description="DUF3558 domain-containing protein" evidence="2">
    <location>
        <begin position="21"/>
        <end position="187"/>
    </location>
</feature>
<evidence type="ECO:0000313" key="3">
    <source>
        <dbReference type="EMBL" id="MBB5874372.1"/>
    </source>
</evidence>
<evidence type="ECO:0000313" key="4">
    <source>
        <dbReference type="Proteomes" id="UP000587527"/>
    </source>
</evidence>
<dbReference type="RefSeq" id="WP_184846448.1">
    <property type="nucleotide sequence ID" value="NZ_JACHMN010000003.1"/>
</dbReference>